<evidence type="ECO:0000313" key="9">
    <source>
        <dbReference type="Proteomes" id="UP000472262"/>
    </source>
</evidence>
<dbReference type="PANTHER" id="PTHR48043">
    <property type="entry name" value="EG:EG0003.4 PROTEIN-RELATED"/>
    <property type="match status" value="1"/>
</dbReference>
<dbReference type="Proteomes" id="UP000472262">
    <property type="component" value="Unassembled WGS sequence"/>
</dbReference>
<dbReference type="PANTHER" id="PTHR48043:SF161">
    <property type="entry name" value="UDP GLUCURONOSYLTRANSFERASE FAMILY 1 MEMBER A1"/>
    <property type="match status" value="1"/>
</dbReference>
<keyword evidence="9" id="KW-1185">Reference proteome</keyword>
<name>A0A672TA52_SINGR</name>
<dbReference type="AlphaFoldDB" id="A0A672TA52"/>
<keyword evidence="6" id="KW-0472">Membrane</keyword>
<dbReference type="InterPro" id="IPR050271">
    <property type="entry name" value="UDP-glycosyltransferase"/>
</dbReference>
<keyword evidence="5" id="KW-0812">Transmembrane</keyword>
<keyword evidence="4" id="KW-0808">Transferase</keyword>
<evidence type="ECO:0000256" key="3">
    <source>
        <dbReference type="ARBA" id="ARBA00022676"/>
    </source>
</evidence>
<dbReference type="InParanoid" id="A0A672TA52"/>
<dbReference type="Ensembl" id="ENSSGRT00000117987.1">
    <property type="protein sequence ID" value="ENSSGRP00000111071.1"/>
    <property type="gene ID" value="ENSSGRG00000054627.1"/>
</dbReference>
<dbReference type="SUPFAM" id="SSF53756">
    <property type="entry name" value="UDP-Glycosyltransferase/glycogen phosphorylase"/>
    <property type="match status" value="1"/>
</dbReference>
<evidence type="ECO:0000256" key="4">
    <source>
        <dbReference type="ARBA" id="ARBA00022679"/>
    </source>
</evidence>
<comment type="similarity">
    <text evidence="2">Belongs to the UDP-glycosyltransferase family.</text>
</comment>
<proteinExistence type="inferred from homology"/>
<feature type="signal peptide" evidence="7">
    <location>
        <begin position="1"/>
        <end position="35"/>
    </location>
</feature>
<evidence type="ECO:0000256" key="1">
    <source>
        <dbReference type="ARBA" id="ARBA00004167"/>
    </source>
</evidence>
<dbReference type="InterPro" id="IPR002213">
    <property type="entry name" value="UDP_glucos_trans"/>
</dbReference>
<comment type="subcellular location">
    <subcellularLocation>
        <location evidence="1">Membrane</location>
        <topology evidence="1">Single-pass membrane protein</topology>
    </subcellularLocation>
</comment>
<dbReference type="GO" id="GO:0008194">
    <property type="term" value="F:UDP-glycosyltransferase activity"/>
    <property type="evidence" value="ECO:0007669"/>
    <property type="project" value="InterPro"/>
</dbReference>
<reference evidence="8" key="1">
    <citation type="submission" date="2025-08" db="UniProtKB">
        <authorList>
            <consortium name="Ensembl"/>
        </authorList>
    </citation>
    <scope>IDENTIFICATION</scope>
</reference>
<dbReference type="Pfam" id="PF00201">
    <property type="entry name" value="UDPGT"/>
    <property type="match status" value="1"/>
</dbReference>
<evidence type="ECO:0000256" key="7">
    <source>
        <dbReference type="SAM" id="SignalP"/>
    </source>
</evidence>
<reference evidence="8" key="2">
    <citation type="submission" date="2025-09" db="UniProtKB">
        <authorList>
            <consortium name="Ensembl"/>
        </authorList>
    </citation>
    <scope>IDENTIFICATION</scope>
</reference>
<keyword evidence="3" id="KW-0328">Glycosyltransferase</keyword>
<evidence type="ECO:0000256" key="5">
    <source>
        <dbReference type="ARBA" id="ARBA00022692"/>
    </source>
</evidence>
<dbReference type="GO" id="GO:0016020">
    <property type="term" value="C:membrane"/>
    <property type="evidence" value="ECO:0007669"/>
    <property type="project" value="UniProtKB-SubCell"/>
</dbReference>
<evidence type="ECO:0000313" key="8">
    <source>
        <dbReference type="Ensembl" id="ENSSGRP00000111071.1"/>
    </source>
</evidence>
<sequence>MIIFLKSGFATKMHLGVILWLLLLWLSAWLRPAQGGRVLVMPVEGSHWLSMKVLATGLAQRGHNILLLVPETNILIQSSELFRTETFPVKISKEELSTSLKGFQEGVFKRSPALMDIVIQVGRLLNFTGTQVEGCESLLYNEPLMQKLKEENFDLVLTDPFLPCGPIIATALGLPAVYFLRGIPCGLDMLASQCPSPPSYVPRFQSGSTDKMTFVERIQNFVMSGVELVLCRIMYASFDELASRYLDADVTYQEIIGRGAIWLLRYDFTFEYPRPLMPNMVLIGGINCRKSAALSAVSHQRFLMFYKFYC</sequence>
<keyword evidence="6" id="KW-1133">Transmembrane helix</keyword>
<dbReference type="Gene3D" id="3.40.50.2000">
    <property type="entry name" value="Glycogen Phosphorylase B"/>
    <property type="match status" value="1"/>
</dbReference>
<evidence type="ECO:0000256" key="6">
    <source>
        <dbReference type="ARBA" id="ARBA00022989"/>
    </source>
</evidence>
<evidence type="ECO:0000256" key="2">
    <source>
        <dbReference type="ARBA" id="ARBA00009995"/>
    </source>
</evidence>
<dbReference type="OMA" id="ELFYCKP"/>
<keyword evidence="7" id="KW-0732">Signal</keyword>
<accession>A0A672TA52</accession>
<protein>
    <submittedName>
        <fullName evidence="8">UDP glucuronosyltransferase 1 family, polypeptide B1</fullName>
    </submittedName>
</protein>
<organism evidence="8 9">
    <name type="scientific">Sinocyclocheilus grahami</name>
    <name type="common">Dianchi golden-line fish</name>
    <name type="synonym">Barbus grahami</name>
    <dbReference type="NCBI Taxonomy" id="75366"/>
    <lineage>
        <taxon>Eukaryota</taxon>
        <taxon>Metazoa</taxon>
        <taxon>Chordata</taxon>
        <taxon>Craniata</taxon>
        <taxon>Vertebrata</taxon>
        <taxon>Euteleostomi</taxon>
        <taxon>Actinopterygii</taxon>
        <taxon>Neopterygii</taxon>
        <taxon>Teleostei</taxon>
        <taxon>Ostariophysi</taxon>
        <taxon>Cypriniformes</taxon>
        <taxon>Cyprinidae</taxon>
        <taxon>Cyprininae</taxon>
        <taxon>Sinocyclocheilus</taxon>
    </lineage>
</organism>
<feature type="chain" id="PRO_5025464412" evidence="7">
    <location>
        <begin position="36"/>
        <end position="310"/>
    </location>
</feature>
<dbReference type="FunFam" id="3.40.50.2000:FF:000176">
    <property type="entry name" value="UDP glucuronosyltransferase 1 family, polypeptide A7"/>
    <property type="match status" value="1"/>
</dbReference>